<dbReference type="InterPro" id="IPR027417">
    <property type="entry name" value="P-loop_NTPase"/>
</dbReference>
<feature type="domain" description="ABC transporter" evidence="3">
    <location>
        <begin position="7"/>
        <end position="247"/>
    </location>
</feature>
<dbReference type="InterPro" id="IPR003593">
    <property type="entry name" value="AAA+_ATPase"/>
</dbReference>
<keyword evidence="1" id="KW-0547">Nucleotide-binding</keyword>
<dbReference type="InterPro" id="IPR003439">
    <property type="entry name" value="ABC_transporter-like_ATP-bd"/>
</dbReference>
<dbReference type="PROSITE" id="PS50893">
    <property type="entry name" value="ABC_TRANSPORTER_2"/>
    <property type="match status" value="1"/>
</dbReference>
<accession>A0A0R2PBX8</accession>
<dbReference type="Gene3D" id="3.40.50.300">
    <property type="entry name" value="P-loop containing nucleotide triphosphate hydrolases"/>
    <property type="match status" value="1"/>
</dbReference>
<dbReference type="SUPFAM" id="SSF52540">
    <property type="entry name" value="P-loop containing nucleoside triphosphate hydrolases"/>
    <property type="match status" value="1"/>
</dbReference>
<name>A0A0R2PBX8_9ACTN</name>
<evidence type="ECO:0000259" key="3">
    <source>
        <dbReference type="PROSITE" id="PS50893"/>
    </source>
</evidence>
<dbReference type="AlphaFoldDB" id="A0A0R2PBX8"/>
<comment type="caution">
    <text evidence="4">The sequence shown here is derived from an EMBL/GenBank/DDBJ whole genome shotgun (WGS) entry which is preliminary data.</text>
</comment>
<dbReference type="InterPro" id="IPR050107">
    <property type="entry name" value="ABC_carbohydrate_import_ATPase"/>
</dbReference>
<dbReference type="Pfam" id="PF00005">
    <property type="entry name" value="ABC_tran"/>
    <property type="match status" value="1"/>
</dbReference>
<proteinExistence type="predicted"/>
<gene>
    <name evidence="4" type="ORF">ABR64_00085</name>
</gene>
<protein>
    <submittedName>
        <fullName evidence="4">ABC transporter ATP-binding protein</fullName>
    </submittedName>
</protein>
<dbReference type="EMBL" id="LIAW01000049">
    <property type="protein sequence ID" value="KRO32810.1"/>
    <property type="molecule type" value="Genomic_DNA"/>
</dbReference>
<dbReference type="PANTHER" id="PTHR43790:SF8">
    <property type="entry name" value="SUGAR ABC TRANSPORTER ATP-BINDING PROTEIN"/>
    <property type="match status" value="1"/>
</dbReference>
<evidence type="ECO:0000313" key="5">
    <source>
        <dbReference type="Proteomes" id="UP000053349"/>
    </source>
</evidence>
<evidence type="ECO:0000313" key="4">
    <source>
        <dbReference type="EMBL" id="KRO32810.1"/>
    </source>
</evidence>
<reference evidence="4 5" key="1">
    <citation type="submission" date="2015-10" db="EMBL/GenBank/DDBJ databases">
        <title>Metagenome-Assembled Genomes uncover a global brackish microbiome.</title>
        <authorList>
            <person name="Hugerth L.W."/>
            <person name="Larsson J."/>
            <person name="Alneberg J."/>
            <person name="Lindh M.V."/>
            <person name="Legrand C."/>
            <person name="Pinhassi J."/>
            <person name="Andersson A.F."/>
        </authorList>
    </citation>
    <scope>NUCLEOTIDE SEQUENCE [LARGE SCALE GENOMIC DNA]</scope>
    <source>
        <strain evidence="4">BACL2 MAG-121001-bin67</strain>
    </source>
</reference>
<dbReference type="PANTHER" id="PTHR43790">
    <property type="entry name" value="CARBOHYDRATE TRANSPORT ATP-BINDING PROTEIN MG119-RELATED"/>
    <property type="match status" value="1"/>
</dbReference>
<evidence type="ECO:0000256" key="2">
    <source>
        <dbReference type="ARBA" id="ARBA00022840"/>
    </source>
</evidence>
<evidence type="ECO:0000256" key="1">
    <source>
        <dbReference type="ARBA" id="ARBA00022741"/>
    </source>
</evidence>
<sequence length="252" mass="27816">MDKSPLIELIGVEKTFGRVQALSNINLKLYEGEIVSLVGDNGAGKTTLTKIISGTESADDGAKIILRGQEQKNWNAAKARKLGIETVHQNRALSEQQSIYANVFMGRELVNRFGFVKRKEQIKETEALMRKIGYTSKVWTPHSPVLKLSGGERQGVAISRAILFDSSLVMLDEPTTAMALSEQAEVMEFILNLKAQGRSVIFISHNPWDAHAVADRFVILDRGRLVFDGPKGNTTADEFISMLRDVAKKGSV</sequence>
<dbReference type="GO" id="GO:0005524">
    <property type="term" value="F:ATP binding"/>
    <property type="evidence" value="ECO:0007669"/>
    <property type="project" value="UniProtKB-KW"/>
</dbReference>
<organism evidence="4 5">
    <name type="scientific">Actinobacteria bacterium BACL2 MAG-121001-bin67</name>
    <dbReference type="NCBI Taxonomy" id="1655572"/>
    <lineage>
        <taxon>Bacteria</taxon>
        <taxon>Bacillati</taxon>
        <taxon>Actinomycetota</taxon>
        <taxon>Actinomycetes</taxon>
        <taxon>Actinomycetes incertae sedis</taxon>
        <taxon>ac1 cluster</taxon>
    </lineage>
</organism>
<dbReference type="Proteomes" id="UP000053349">
    <property type="component" value="Unassembled WGS sequence"/>
</dbReference>
<dbReference type="GO" id="GO:0016887">
    <property type="term" value="F:ATP hydrolysis activity"/>
    <property type="evidence" value="ECO:0007669"/>
    <property type="project" value="InterPro"/>
</dbReference>
<dbReference type="CDD" id="cd03216">
    <property type="entry name" value="ABC_Carb_Monos_I"/>
    <property type="match status" value="1"/>
</dbReference>
<keyword evidence="2 4" id="KW-0067">ATP-binding</keyword>
<dbReference type="SMART" id="SM00382">
    <property type="entry name" value="AAA"/>
    <property type="match status" value="1"/>
</dbReference>